<dbReference type="AlphaFoldDB" id="A0A8C5ECL9"/>
<dbReference type="InterPro" id="IPR011009">
    <property type="entry name" value="Kinase-like_dom_sf"/>
</dbReference>
<dbReference type="GO" id="GO:0016605">
    <property type="term" value="C:PML body"/>
    <property type="evidence" value="ECO:0007669"/>
    <property type="project" value="TreeGrafter"/>
</dbReference>
<sequence length="409" mass="46229">MLKLISDLDADRTNLLKFYEHFVYMNYNCLVFEILDVDLYTLMENREWEYLSLTEIRSIAEQLLVALDSLKDLGIIHTDIKPDNVMVVSGKIQPLKVKLIDFGLAITTSSMEPGLDIQPLGYRAPEVSIGLPFSEAIDVWGLGCLLTFLYIGENLLSVSCDYQMMKRVSELLGLPKDDQLQAGVHTRSFFCEAKGSPKWRLMTPEEYEAANNIVPEEQQRFVEFSSLDDLVNVHPGEESGEAEDRKAFVDLLKQLLRLDGDERISPCQAQFHHFFTTSHLNQQETSRHYQPSSQVDNTTCPASGEESVLDQACVTESNDGDRLNLAATSWDMFYVTLPEEELSLSSISCDALVAEASHDLPPVTDVDLVSVPTPHTNDQVLDQSSSGAKKRSLMKRIRRLFRRIKTFFC</sequence>
<keyword evidence="4" id="KW-0418">Kinase</keyword>
<dbReference type="Proteomes" id="UP000694680">
    <property type="component" value="Chromosome 14"/>
</dbReference>
<dbReference type="GO" id="GO:0005524">
    <property type="term" value="F:ATP binding"/>
    <property type="evidence" value="ECO:0007669"/>
    <property type="project" value="UniProtKB-KW"/>
</dbReference>
<dbReference type="GO" id="GO:0007224">
    <property type="term" value="P:smoothened signaling pathway"/>
    <property type="evidence" value="ECO:0007669"/>
    <property type="project" value="TreeGrafter"/>
</dbReference>
<dbReference type="GO" id="GO:0003713">
    <property type="term" value="F:transcription coactivator activity"/>
    <property type="evidence" value="ECO:0007669"/>
    <property type="project" value="TreeGrafter"/>
</dbReference>
<dbReference type="PANTHER" id="PTHR24058">
    <property type="entry name" value="DUAL SPECIFICITY PROTEIN KINASE"/>
    <property type="match status" value="1"/>
</dbReference>
<evidence type="ECO:0000256" key="4">
    <source>
        <dbReference type="ARBA" id="ARBA00022777"/>
    </source>
</evidence>
<gene>
    <name evidence="7" type="primary">LOC114475227</name>
</gene>
<organism evidence="7 8">
    <name type="scientific">Gouania willdenowi</name>
    <name type="common">Blunt-snouted clingfish</name>
    <name type="synonym">Lepadogaster willdenowi</name>
    <dbReference type="NCBI Taxonomy" id="441366"/>
    <lineage>
        <taxon>Eukaryota</taxon>
        <taxon>Metazoa</taxon>
        <taxon>Chordata</taxon>
        <taxon>Craniata</taxon>
        <taxon>Vertebrata</taxon>
        <taxon>Euteleostomi</taxon>
        <taxon>Actinopterygii</taxon>
        <taxon>Neopterygii</taxon>
        <taxon>Teleostei</taxon>
        <taxon>Neoteleostei</taxon>
        <taxon>Acanthomorphata</taxon>
        <taxon>Ovalentaria</taxon>
        <taxon>Blenniimorphae</taxon>
        <taxon>Blenniiformes</taxon>
        <taxon>Gobiesocoidei</taxon>
        <taxon>Gobiesocidae</taxon>
        <taxon>Gobiesocinae</taxon>
        <taxon>Gouania</taxon>
    </lineage>
</organism>
<dbReference type="GO" id="GO:0004713">
    <property type="term" value="F:protein tyrosine kinase activity"/>
    <property type="evidence" value="ECO:0007669"/>
    <property type="project" value="TreeGrafter"/>
</dbReference>
<dbReference type="GO" id="GO:0046332">
    <property type="term" value="F:SMAD binding"/>
    <property type="evidence" value="ECO:0007669"/>
    <property type="project" value="TreeGrafter"/>
</dbReference>
<evidence type="ECO:0000256" key="1">
    <source>
        <dbReference type="ARBA" id="ARBA00022527"/>
    </source>
</evidence>
<name>A0A8C5ECL9_GOUWI</name>
<feature type="domain" description="Protein kinase" evidence="6">
    <location>
        <begin position="1"/>
        <end position="275"/>
    </location>
</feature>
<dbReference type="GO" id="GO:0045944">
    <property type="term" value="P:positive regulation of transcription by RNA polymerase II"/>
    <property type="evidence" value="ECO:0007669"/>
    <property type="project" value="TreeGrafter"/>
</dbReference>
<keyword evidence="2" id="KW-0808">Transferase</keyword>
<dbReference type="GO" id="GO:0004674">
    <property type="term" value="F:protein serine/threonine kinase activity"/>
    <property type="evidence" value="ECO:0007669"/>
    <property type="project" value="UniProtKB-KW"/>
</dbReference>
<evidence type="ECO:0000259" key="6">
    <source>
        <dbReference type="PROSITE" id="PS50011"/>
    </source>
</evidence>
<dbReference type="SMART" id="SM00220">
    <property type="entry name" value="S_TKc"/>
    <property type="match status" value="1"/>
</dbReference>
<dbReference type="GO" id="GO:0042771">
    <property type="term" value="P:intrinsic apoptotic signaling pathway in response to DNA damage by p53 class mediator"/>
    <property type="evidence" value="ECO:0007669"/>
    <property type="project" value="TreeGrafter"/>
</dbReference>
<dbReference type="PROSITE" id="PS00108">
    <property type="entry name" value="PROTEIN_KINASE_ST"/>
    <property type="match status" value="1"/>
</dbReference>
<dbReference type="InterPro" id="IPR000719">
    <property type="entry name" value="Prot_kinase_dom"/>
</dbReference>
<dbReference type="PANTHER" id="PTHR24058:SF53">
    <property type="entry name" value="HOMEODOMAIN-INTERACTING PROTEIN KINASE 2"/>
    <property type="match status" value="1"/>
</dbReference>
<keyword evidence="5" id="KW-0067">ATP-binding</keyword>
<accession>A0A8C5ECL9</accession>
<dbReference type="Gene3D" id="1.10.510.10">
    <property type="entry name" value="Transferase(Phosphotransferase) domain 1"/>
    <property type="match status" value="1"/>
</dbReference>
<dbReference type="Ensembl" id="ENSGWIT00000019833.1">
    <property type="protein sequence ID" value="ENSGWIP00000017970.1"/>
    <property type="gene ID" value="ENSGWIG00000009986.1"/>
</dbReference>
<reference evidence="7" key="1">
    <citation type="submission" date="2020-06" db="EMBL/GenBank/DDBJ databases">
        <authorList>
            <consortium name="Wellcome Sanger Institute Data Sharing"/>
        </authorList>
    </citation>
    <scope>NUCLEOTIDE SEQUENCE [LARGE SCALE GENOMIC DNA]</scope>
</reference>
<evidence type="ECO:0000256" key="2">
    <source>
        <dbReference type="ARBA" id="ARBA00022679"/>
    </source>
</evidence>
<keyword evidence="3" id="KW-0547">Nucleotide-binding</keyword>
<dbReference type="InterPro" id="IPR008271">
    <property type="entry name" value="Ser/Thr_kinase_AS"/>
</dbReference>
<dbReference type="Pfam" id="PF00069">
    <property type="entry name" value="Pkinase"/>
    <property type="match status" value="1"/>
</dbReference>
<proteinExistence type="predicted"/>
<evidence type="ECO:0000256" key="3">
    <source>
        <dbReference type="ARBA" id="ARBA00022741"/>
    </source>
</evidence>
<evidence type="ECO:0000313" key="7">
    <source>
        <dbReference type="Ensembl" id="ENSGWIP00000017970.1"/>
    </source>
</evidence>
<reference evidence="7" key="3">
    <citation type="submission" date="2025-09" db="UniProtKB">
        <authorList>
            <consortium name="Ensembl"/>
        </authorList>
    </citation>
    <scope>IDENTIFICATION</scope>
</reference>
<dbReference type="SUPFAM" id="SSF56112">
    <property type="entry name" value="Protein kinase-like (PK-like)"/>
    <property type="match status" value="1"/>
</dbReference>
<dbReference type="GO" id="GO:0003714">
    <property type="term" value="F:transcription corepressor activity"/>
    <property type="evidence" value="ECO:0007669"/>
    <property type="project" value="TreeGrafter"/>
</dbReference>
<dbReference type="GO" id="GO:0005737">
    <property type="term" value="C:cytoplasm"/>
    <property type="evidence" value="ECO:0007669"/>
    <property type="project" value="TreeGrafter"/>
</dbReference>
<keyword evidence="8" id="KW-1185">Reference proteome</keyword>
<evidence type="ECO:0000313" key="8">
    <source>
        <dbReference type="Proteomes" id="UP000694680"/>
    </source>
</evidence>
<keyword evidence="1" id="KW-0723">Serine/threonine-protein kinase</keyword>
<protein>
    <submittedName>
        <fullName evidence="7">Homeodomain-interacting protein kinase 1-like</fullName>
    </submittedName>
</protein>
<dbReference type="InterPro" id="IPR050494">
    <property type="entry name" value="Ser_Thr_dual-spec_kinase"/>
</dbReference>
<evidence type="ECO:0000256" key="5">
    <source>
        <dbReference type="ARBA" id="ARBA00022840"/>
    </source>
</evidence>
<dbReference type="PROSITE" id="PS50011">
    <property type="entry name" value="PROTEIN_KINASE_DOM"/>
    <property type="match status" value="1"/>
</dbReference>
<reference evidence="7" key="2">
    <citation type="submission" date="2025-08" db="UniProtKB">
        <authorList>
            <consortium name="Ensembl"/>
        </authorList>
    </citation>
    <scope>IDENTIFICATION</scope>
</reference>